<dbReference type="Pfam" id="PF07907">
    <property type="entry name" value="YibE_F"/>
    <property type="match status" value="1"/>
</dbReference>
<gene>
    <name evidence="2" type="ORF">SAMN05661086_00407</name>
</gene>
<evidence type="ECO:0000313" key="3">
    <source>
        <dbReference type="Proteomes" id="UP000199659"/>
    </source>
</evidence>
<proteinExistence type="predicted"/>
<dbReference type="Proteomes" id="UP000199659">
    <property type="component" value="Unassembled WGS sequence"/>
</dbReference>
<feature type="transmembrane region" description="Helical" evidence="1">
    <location>
        <begin position="171"/>
        <end position="192"/>
    </location>
</feature>
<organism evidence="2 3">
    <name type="scientific">Anaeromicropila populeti</name>
    <dbReference type="NCBI Taxonomy" id="37658"/>
    <lineage>
        <taxon>Bacteria</taxon>
        <taxon>Bacillati</taxon>
        <taxon>Bacillota</taxon>
        <taxon>Clostridia</taxon>
        <taxon>Lachnospirales</taxon>
        <taxon>Lachnospiraceae</taxon>
        <taxon>Anaeromicropila</taxon>
    </lineage>
</organism>
<reference evidence="2 3" key="1">
    <citation type="submission" date="2016-10" db="EMBL/GenBank/DDBJ databases">
        <authorList>
            <person name="de Groot N.N."/>
        </authorList>
    </citation>
    <scope>NUCLEOTIDE SEQUENCE [LARGE SCALE GENOMIC DNA]</scope>
    <source>
        <strain evidence="2 3">743A</strain>
    </source>
</reference>
<feature type="transmembrane region" description="Helical" evidence="1">
    <location>
        <begin position="204"/>
        <end position="223"/>
    </location>
</feature>
<dbReference type="STRING" id="37658.SAMN05661086_00407"/>
<dbReference type="PANTHER" id="PTHR41771:SF1">
    <property type="entry name" value="MEMBRANE PROTEIN"/>
    <property type="match status" value="1"/>
</dbReference>
<name>A0A1I6HYP3_9FIRM</name>
<evidence type="ECO:0000313" key="2">
    <source>
        <dbReference type="EMBL" id="SFR59563.1"/>
    </source>
</evidence>
<feature type="transmembrane region" description="Helical" evidence="1">
    <location>
        <begin position="345"/>
        <end position="368"/>
    </location>
</feature>
<keyword evidence="1" id="KW-0472">Membrane</keyword>
<dbReference type="PANTHER" id="PTHR41771">
    <property type="entry name" value="MEMBRANE PROTEIN-RELATED"/>
    <property type="match status" value="1"/>
</dbReference>
<dbReference type="EMBL" id="FOYZ01000001">
    <property type="protein sequence ID" value="SFR59563.1"/>
    <property type="molecule type" value="Genomic_DNA"/>
</dbReference>
<feature type="transmembrane region" description="Helical" evidence="1">
    <location>
        <begin position="146"/>
        <end position="165"/>
    </location>
</feature>
<keyword evidence="1" id="KW-0812">Transmembrane</keyword>
<evidence type="ECO:0000256" key="1">
    <source>
        <dbReference type="SAM" id="Phobius"/>
    </source>
</evidence>
<keyword evidence="3" id="KW-1185">Reference proteome</keyword>
<protein>
    <submittedName>
        <fullName evidence="2">Uncharacterized membrane protein</fullName>
    </submittedName>
</protein>
<keyword evidence="1" id="KW-1133">Transmembrane helix</keyword>
<dbReference type="InterPro" id="IPR012507">
    <property type="entry name" value="YibE_F"/>
</dbReference>
<dbReference type="AlphaFoldDB" id="A0A1I6HYP3"/>
<feature type="transmembrane region" description="Helical" evidence="1">
    <location>
        <begin position="7"/>
        <end position="24"/>
    </location>
</feature>
<accession>A0A1I6HYP3</accession>
<feature type="transmembrane region" description="Helical" evidence="1">
    <location>
        <begin position="122"/>
        <end position="139"/>
    </location>
</feature>
<dbReference type="OrthoDB" id="5753718at2"/>
<feature type="transmembrane region" description="Helical" evidence="1">
    <location>
        <begin position="306"/>
        <end position="325"/>
    </location>
</feature>
<feature type="transmembrane region" description="Helical" evidence="1">
    <location>
        <begin position="243"/>
        <end position="262"/>
    </location>
</feature>
<dbReference type="RefSeq" id="WP_092559022.1">
    <property type="nucleotide sequence ID" value="NZ_FOYZ01000001.1"/>
</dbReference>
<sequence>MNKKWMWLFFSVGIIVFCIVLIKINQVEKVQLVNREGNSYEKAVVEKILTDNLQSDGTRVGYQEVRLRLTSGAFKGSSVIATSASGYLYGATCKPGTKVIVNVSVSEGEKIVTVYNYDRESVIYIFLLLFFVVLALVGGRKGIESAIGLIFTFICIIFLFLPMLYRGYSPFLSAVVVVILTTFVTMVLIGGFTRKTVTAITGTISGVILAGIMAKIFGHFAHINGYNVSDIEELTYMANNTKLQIGGLLFAGVLIASLGAVMDIGMSISSTICEISQRNPSLSRMELFRSGIRVGRDMMGTMSNTLILAFTGGSINILVWIYVYHLSYHQTLNMYSIGIEIMQGLSGSIAIILTVPIVSAIGAFLNGFHDYD</sequence>